<protein>
    <submittedName>
        <fullName evidence="1">UPF0481 protein</fullName>
    </submittedName>
</protein>
<sequence length="217" mass="25365">MLEEVKRPSKLSIYKVPNKLVKLKEDAYTPSIVSIGHFHHHNKELLAFEEHKRRYMVHLLARTLEAEEATRDECAQAILDLGEEARRCYSEYIDLDKHKLAITLLVDGCFVLKLFFRYSDIENQEEEEEKDVVNDDPVVPRASSTDPIINDSWIVATLQHDLALLENQIPFFVLQTLFDLINKSVNHYHTHLLSTLCFSFNWLWDLAMSQLQVNPWT</sequence>
<name>A0ACC0G7S0_9ERIC</name>
<keyword evidence="2" id="KW-1185">Reference proteome</keyword>
<reference evidence="1 2" key="1">
    <citation type="journal article" date="2022" name="Plant J.">
        <title>Chromosome-level genome of Camellia lanceoleosa provides a valuable resource for understanding genome evolution and self-incompatibility.</title>
        <authorList>
            <person name="Gong W."/>
            <person name="Xiao S."/>
            <person name="Wang L."/>
            <person name="Liao Z."/>
            <person name="Chang Y."/>
            <person name="Mo W."/>
            <person name="Hu G."/>
            <person name="Li W."/>
            <person name="Zhao G."/>
            <person name="Zhu H."/>
            <person name="Hu X."/>
            <person name="Ji K."/>
            <person name="Xiang X."/>
            <person name="Song Q."/>
            <person name="Yuan D."/>
            <person name="Jin S."/>
            <person name="Zhang L."/>
        </authorList>
    </citation>
    <scope>NUCLEOTIDE SEQUENCE [LARGE SCALE GENOMIC DNA]</scope>
    <source>
        <strain evidence="1">SQ_2022a</strain>
    </source>
</reference>
<accession>A0ACC0G7S0</accession>
<organism evidence="1 2">
    <name type="scientific">Camellia lanceoleosa</name>
    <dbReference type="NCBI Taxonomy" id="1840588"/>
    <lineage>
        <taxon>Eukaryota</taxon>
        <taxon>Viridiplantae</taxon>
        <taxon>Streptophyta</taxon>
        <taxon>Embryophyta</taxon>
        <taxon>Tracheophyta</taxon>
        <taxon>Spermatophyta</taxon>
        <taxon>Magnoliopsida</taxon>
        <taxon>eudicotyledons</taxon>
        <taxon>Gunneridae</taxon>
        <taxon>Pentapetalae</taxon>
        <taxon>asterids</taxon>
        <taxon>Ericales</taxon>
        <taxon>Theaceae</taxon>
        <taxon>Camellia</taxon>
    </lineage>
</organism>
<evidence type="ECO:0000313" key="1">
    <source>
        <dbReference type="EMBL" id="KAI7996106.1"/>
    </source>
</evidence>
<comment type="caution">
    <text evidence="1">The sequence shown here is derived from an EMBL/GenBank/DDBJ whole genome shotgun (WGS) entry which is preliminary data.</text>
</comment>
<dbReference type="Proteomes" id="UP001060215">
    <property type="component" value="Chromosome 10"/>
</dbReference>
<gene>
    <name evidence="1" type="ORF">LOK49_LG10G02217</name>
</gene>
<dbReference type="EMBL" id="CM045767">
    <property type="protein sequence ID" value="KAI7996106.1"/>
    <property type="molecule type" value="Genomic_DNA"/>
</dbReference>
<evidence type="ECO:0000313" key="2">
    <source>
        <dbReference type="Proteomes" id="UP001060215"/>
    </source>
</evidence>
<proteinExistence type="predicted"/>